<dbReference type="SUPFAM" id="SSF54427">
    <property type="entry name" value="NTF2-like"/>
    <property type="match status" value="1"/>
</dbReference>
<sequence>MKRRDFLKQIVAAVPAGAAIGGTAAATAEVTAEIEELLARTVAIWDSQDTAALRELWDTDDPEPYYLAGEQDHWFIGWPAINAYLAPERAPQITEAIRVKFYNVSARLLAPDLAYAAYWMRTEMKLVFQPKPFGSDNRVSAVFRRKPDGWRYVCYAEGFQSPTIYMQKLYEKDVSPDYQKFYDRVTGANG</sequence>
<proteinExistence type="predicted"/>
<dbReference type="EMBL" id="UINC01095850">
    <property type="protein sequence ID" value="SVC52266.1"/>
    <property type="molecule type" value="Genomic_DNA"/>
</dbReference>
<reference evidence="2" key="1">
    <citation type="submission" date="2018-05" db="EMBL/GenBank/DDBJ databases">
        <authorList>
            <person name="Lanie J.A."/>
            <person name="Ng W.-L."/>
            <person name="Kazmierczak K.M."/>
            <person name="Andrzejewski T.M."/>
            <person name="Davidsen T.M."/>
            <person name="Wayne K.J."/>
            <person name="Tettelin H."/>
            <person name="Glass J.I."/>
            <person name="Rusch D."/>
            <person name="Podicherti R."/>
            <person name="Tsui H.-C.T."/>
            <person name="Winkler M.E."/>
        </authorList>
    </citation>
    <scope>NUCLEOTIDE SEQUENCE</scope>
</reference>
<feature type="domain" description="SnoaL-like" evidence="1">
    <location>
        <begin position="34"/>
        <end position="154"/>
    </location>
</feature>
<gene>
    <name evidence="2" type="ORF">METZ01_LOCUS305120</name>
</gene>
<dbReference type="InterPro" id="IPR032710">
    <property type="entry name" value="NTF2-like_dom_sf"/>
</dbReference>
<dbReference type="Gene3D" id="3.10.450.50">
    <property type="match status" value="1"/>
</dbReference>
<protein>
    <recommendedName>
        <fullName evidence="1">SnoaL-like domain-containing protein</fullName>
    </recommendedName>
</protein>
<dbReference type="Pfam" id="PF13474">
    <property type="entry name" value="SnoaL_3"/>
    <property type="match status" value="1"/>
</dbReference>
<evidence type="ECO:0000313" key="2">
    <source>
        <dbReference type="EMBL" id="SVC52266.1"/>
    </source>
</evidence>
<name>A0A382MU46_9ZZZZ</name>
<dbReference type="InterPro" id="IPR037401">
    <property type="entry name" value="SnoaL-like"/>
</dbReference>
<organism evidence="2">
    <name type="scientific">marine metagenome</name>
    <dbReference type="NCBI Taxonomy" id="408172"/>
    <lineage>
        <taxon>unclassified sequences</taxon>
        <taxon>metagenomes</taxon>
        <taxon>ecological metagenomes</taxon>
    </lineage>
</organism>
<dbReference type="AlphaFoldDB" id="A0A382MU46"/>
<evidence type="ECO:0000259" key="1">
    <source>
        <dbReference type="Pfam" id="PF13474"/>
    </source>
</evidence>
<accession>A0A382MU46</accession>